<evidence type="ECO:0000313" key="2">
    <source>
        <dbReference type="EMBL" id="MCQ4950908.1"/>
    </source>
</evidence>
<keyword evidence="2" id="KW-0378">Hydrolase</keyword>
<dbReference type="AlphaFoldDB" id="A0AAW5KK94"/>
<dbReference type="GO" id="GO:0016787">
    <property type="term" value="F:hydrolase activity"/>
    <property type="evidence" value="ECO:0007669"/>
    <property type="project" value="UniProtKB-KW"/>
</dbReference>
<feature type="non-terminal residue" evidence="2">
    <location>
        <position position="98"/>
    </location>
</feature>
<organism evidence="2 3">
    <name type="scientific">Bittarella massiliensis</name>
    <name type="common">ex Durand et al. 2017</name>
    <dbReference type="NCBI Taxonomy" id="1720313"/>
    <lineage>
        <taxon>Bacteria</taxon>
        <taxon>Bacillati</taxon>
        <taxon>Bacillota</taxon>
        <taxon>Clostridia</taxon>
        <taxon>Eubacteriales</taxon>
        <taxon>Oscillospiraceae</taxon>
        <taxon>Bittarella (ex Durand et al. 2017)</taxon>
    </lineage>
</organism>
<reference evidence="2" key="1">
    <citation type="submission" date="2022-06" db="EMBL/GenBank/DDBJ databases">
        <title>Isolation of gut microbiota from human fecal samples.</title>
        <authorList>
            <person name="Pamer E.G."/>
            <person name="Barat B."/>
            <person name="Waligurski E."/>
            <person name="Medina S."/>
            <person name="Paddock L."/>
            <person name="Mostad J."/>
        </authorList>
    </citation>
    <scope>NUCLEOTIDE SEQUENCE</scope>
    <source>
        <strain evidence="2">DFI.7.96</strain>
    </source>
</reference>
<dbReference type="PROSITE" id="PS51154">
    <property type="entry name" value="MACRO"/>
    <property type="match status" value="1"/>
</dbReference>
<sequence>PLPVSEVFLQVQDAYLQEETARKGIDDWADLPPVEEGIALWRGDITALRVDGIVNAANSQLLGCFCPCHGCIDNAIHTYAGVQLRPAHRLLLPLAGHQ</sequence>
<dbReference type="InterPro" id="IPR043472">
    <property type="entry name" value="Macro_dom-like"/>
</dbReference>
<dbReference type="SUPFAM" id="SSF52949">
    <property type="entry name" value="Macro domain-like"/>
    <property type="match status" value="1"/>
</dbReference>
<evidence type="ECO:0000259" key="1">
    <source>
        <dbReference type="PROSITE" id="PS51154"/>
    </source>
</evidence>
<dbReference type="Gene3D" id="3.40.220.10">
    <property type="entry name" value="Leucine Aminopeptidase, subunit E, domain 1"/>
    <property type="match status" value="1"/>
</dbReference>
<gene>
    <name evidence="2" type="ORF">NE646_14895</name>
</gene>
<comment type="caution">
    <text evidence="2">The sequence shown here is derived from an EMBL/GenBank/DDBJ whole genome shotgun (WGS) entry which is preliminary data.</text>
</comment>
<accession>A0AAW5KK94</accession>
<name>A0AAW5KK94_9FIRM</name>
<dbReference type="EMBL" id="JANGAB010000429">
    <property type="protein sequence ID" value="MCQ4950908.1"/>
    <property type="molecule type" value="Genomic_DNA"/>
</dbReference>
<feature type="domain" description="Macro" evidence="1">
    <location>
        <begin position="25"/>
        <end position="98"/>
    </location>
</feature>
<proteinExistence type="predicted"/>
<feature type="non-terminal residue" evidence="2">
    <location>
        <position position="1"/>
    </location>
</feature>
<dbReference type="Proteomes" id="UP001205063">
    <property type="component" value="Unassembled WGS sequence"/>
</dbReference>
<dbReference type="InterPro" id="IPR002589">
    <property type="entry name" value="Macro_dom"/>
</dbReference>
<evidence type="ECO:0000313" key="3">
    <source>
        <dbReference type="Proteomes" id="UP001205063"/>
    </source>
</evidence>
<protein>
    <submittedName>
        <fullName evidence="2">Protein-ADP-ribose hydrolase</fullName>
    </submittedName>
</protein>